<reference evidence="1 2" key="1">
    <citation type="submission" date="2017-07" db="EMBL/GenBank/DDBJ databases">
        <title>Draft Genome Sequences of Select Purple Nonsulfur Bacteria.</title>
        <authorList>
            <person name="Lasarre B."/>
            <person name="Mckinlay J.B."/>
        </authorList>
    </citation>
    <scope>NUCLEOTIDE SEQUENCE [LARGE SCALE GENOMIC DNA]</scope>
    <source>
        <strain evidence="1 2">DSM 11290</strain>
    </source>
</reference>
<dbReference type="Proteomes" id="UP000249299">
    <property type="component" value="Unassembled WGS sequence"/>
</dbReference>
<organism evidence="1 2">
    <name type="scientific">Rhodobium orientis</name>
    <dbReference type="NCBI Taxonomy" id="34017"/>
    <lineage>
        <taxon>Bacteria</taxon>
        <taxon>Pseudomonadati</taxon>
        <taxon>Pseudomonadota</taxon>
        <taxon>Alphaproteobacteria</taxon>
        <taxon>Hyphomicrobiales</taxon>
        <taxon>Rhodobiaceae</taxon>
        <taxon>Rhodobium</taxon>
    </lineage>
</organism>
<sequence>MPSNRTLFISAAFLALFIVVASVVVITNRPDPNARPYLQIQGGGFIFNYRVAEMFYGFTARIMRPISVGTIIEATFEDPAGGDPIIVAQRIGSRVPTVMVRSPAVHGVEKDKPYDVTIRLIDRDDGTEMARYERTFSSNIGEEVMPKRPLTIGPGYHKPPPE</sequence>
<evidence type="ECO:0000313" key="1">
    <source>
        <dbReference type="EMBL" id="RAI25260.1"/>
    </source>
</evidence>
<dbReference type="AlphaFoldDB" id="A0A327JFU8"/>
<comment type="caution">
    <text evidence="1">The sequence shown here is derived from an EMBL/GenBank/DDBJ whole genome shotgun (WGS) entry which is preliminary data.</text>
</comment>
<accession>A0A327JFU8</accession>
<dbReference type="RefSeq" id="WP_111435998.1">
    <property type="nucleotide sequence ID" value="NZ_JACIGG010000030.1"/>
</dbReference>
<evidence type="ECO:0000313" key="2">
    <source>
        <dbReference type="Proteomes" id="UP000249299"/>
    </source>
</evidence>
<protein>
    <submittedName>
        <fullName evidence="1">Uncharacterized protein</fullName>
    </submittedName>
</protein>
<name>A0A327JFU8_9HYPH</name>
<proteinExistence type="predicted"/>
<dbReference type="OrthoDB" id="7916166at2"/>
<keyword evidence="2" id="KW-1185">Reference proteome</keyword>
<dbReference type="EMBL" id="NPEV01000052">
    <property type="protein sequence ID" value="RAI25260.1"/>
    <property type="molecule type" value="Genomic_DNA"/>
</dbReference>
<gene>
    <name evidence="1" type="ORF">CH339_19140</name>
</gene>